<keyword evidence="3" id="KW-1185">Reference proteome</keyword>
<feature type="transmembrane region" description="Helical" evidence="1">
    <location>
        <begin position="101"/>
        <end position="122"/>
    </location>
</feature>
<reference evidence="2" key="1">
    <citation type="submission" date="2020-12" db="EMBL/GenBank/DDBJ databases">
        <title>Vagococcus allomyrinae sp. nov. and Enterococcus lavae sp. nov., isolated from the larvae of Allomyrina dichotoma.</title>
        <authorList>
            <person name="Lee S.D."/>
        </authorList>
    </citation>
    <scope>NUCLEOTIDE SEQUENCE</scope>
    <source>
        <strain evidence="2">BWB3-3</strain>
    </source>
</reference>
<name>A0A940PDY4_9ENTE</name>
<keyword evidence="1" id="KW-1133">Transmembrane helix</keyword>
<dbReference type="AlphaFoldDB" id="A0A940PDY4"/>
<keyword evidence="1" id="KW-0472">Membrane</keyword>
<dbReference type="EMBL" id="JAEEGA010000004">
    <property type="protein sequence ID" value="MBP1041048.1"/>
    <property type="molecule type" value="Genomic_DNA"/>
</dbReference>
<dbReference type="Proteomes" id="UP000674938">
    <property type="component" value="Unassembled WGS sequence"/>
</dbReference>
<feature type="transmembrane region" description="Helical" evidence="1">
    <location>
        <begin position="46"/>
        <end position="71"/>
    </location>
</feature>
<sequence length="157" mass="17953">MLGNYFTYMVLGLNVIFIISIVNVFRLIKTLLKKLTRQLDELEQKTVFDSLAISMLIIVGVHLLQFIIGVWTHSNGIDYTPIIAPWAYLGRLSINFSKQPFFVRIDSLTFDVFVIGLVYLYMQLSYRLINKKQALKMYGIPALILLVIFVGGKLLSS</sequence>
<evidence type="ECO:0000313" key="3">
    <source>
        <dbReference type="Proteomes" id="UP000674938"/>
    </source>
</evidence>
<protein>
    <submittedName>
        <fullName evidence="2">Uncharacterized protein</fullName>
    </submittedName>
</protein>
<accession>A0A940PDY4</accession>
<gene>
    <name evidence="2" type="ORF">I6N95_08535</name>
</gene>
<evidence type="ECO:0000313" key="2">
    <source>
        <dbReference type="EMBL" id="MBP1041048.1"/>
    </source>
</evidence>
<dbReference type="RefSeq" id="WP_209526688.1">
    <property type="nucleotide sequence ID" value="NZ_JAEEGA010000004.1"/>
</dbReference>
<feature type="transmembrane region" description="Helical" evidence="1">
    <location>
        <begin position="6"/>
        <end position="25"/>
    </location>
</feature>
<organism evidence="2 3">
    <name type="scientific">Vagococcus allomyrinae</name>
    <dbReference type="NCBI Taxonomy" id="2794353"/>
    <lineage>
        <taxon>Bacteria</taxon>
        <taxon>Bacillati</taxon>
        <taxon>Bacillota</taxon>
        <taxon>Bacilli</taxon>
        <taxon>Lactobacillales</taxon>
        <taxon>Enterococcaceae</taxon>
        <taxon>Vagococcus</taxon>
    </lineage>
</organism>
<feature type="transmembrane region" description="Helical" evidence="1">
    <location>
        <begin position="134"/>
        <end position="155"/>
    </location>
</feature>
<evidence type="ECO:0000256" key="1">
    <source>
        <dbReference type="SAM" id="Phobius"/>
    </source>
</evidence>
<comment type="caution">
    <text evidence="2">The sequence shown here is derived from an EMBL/GenBank/DDBJ whole genome shotgun (WGS) entry which is preliminary data.</text>
</comment>
<keyword evidence="1" id="KW-0812">Transmembrane</keyword>
<proteinExistence type="predicted"/>